<evidence type="ECO:0000313" key="3">
    <source>
        <dbReference type="Proteomes" id="UP000021053"/>
    </source>
</evidence>
<comment type="caution">
    <text evidence="2">The sequence shown here is derived from an EMBL/GenBank/DDBJ whole genome shotgun (WGS) entry which is preliminary data.</text>
</comment>
<dbReference type="EMBL" id="JFBT01000001">
    <property type="protein sequence ID" value="EXG79571.1"/>
    <property type="molecule type" value="Genomic_DNA"/>
</dbReference>
<name>A0A011AC10_9ACTN</name>
<organism evidence="2 3">
    <name type="scientific">Cryptosporangium arvum DSM 44712</name>
    <dbReference type="NCBI Taxonomy" id="927661"/>
    <lineage>
        <taxon>Bacteria</taxon>
        <taxon>Bacillati</taxon>
        <taxon>Actinomycetota</taxon>
        <taxon>Actinomycetes</taxon>
        <taxon>Cryptosporangiales</taxon>
        <taxon>Cryptosporangiaceae</taxon>
        <taxon>Cryptosporangium</taxon>
    </lineage>
</organism>
<keyword evidence="1" id="KW-1133">Transmembrane helix</keyword>
<dbReference type="AlphaFoldDB" id="A0A011AC10"/>
<evidence type="ECO:0000313" key="2">
    <source>
        <dbReference type="EMBL" id="EXG79571.1"/>
    </source>
</evidence>
<reference evidence="2 3" key="1">
    <citation type="submission" date="2013-07" db="EMBL/GenBank/DDBJ databases">
        <authorList>
            <consortium name="DOE Joint Genome Institute"/>
            <person name="Eisen J."/>
            <person name="Huntemann M."/>
            <person name="Han J."/>
            <person name="Chen A."/>
            <person name="Kyrpides N."/>
            <person name="Mavromatis K."/>
            <person name="Markowitz V."/>
            <person name="Palaniappan K."/>
            <person name="Ivanova N."/>
            <person name="Schaumberg A."/>
            <person name="Pati A."/>
            <person name="Liolios K."/>
            <person name="Nordberg H.P."/>
            <person name="Cantor M.N."/>
            <person name="Hua S.X."/>
            <person name="Woyke T."/>
        </authorList>
    </citation>
    <scope>NUCLEOTIDE SEQUENCE [LARGE SCALE GENOMIC DNA]</scope>
    <source>
        <strain evidence="2 3">DSM 44712</strain>
    </source>
</reference>
<evidence type="ECO:0000256" key="1">
    <source>
        <dbReference type="SAM" id="Phobius"/>
    </source>
</evidence>
<dbReference type="Proteomes" id="UP000021053">
    <property type="component" value="Unassembled WGS sequence"/>
</dbReference>
<proteinExistence type="predicted"/>
<gene>
    <name evidence="2" type="ORF">CryarDRAFT_0612</name>
</gene>
<keyword evidence="1" id="KW-0472">Membrane</keyword>
<accession>A0A011AC10</accession>
<dbReference type="RefSeq" id="WP_035848311.1">
    <property type="nucleotide sequence ID" value="NZ_KK073874.1"/>
</dbReference>
<feature type="transmembrane region" description="Helical" evidence="1">
    <location>
        <begin position="31"/>
        <end position="52"/>
    </location>
</feature>
<keyword evidence="1" id="KW-0812">Transmembrane</keyword>
<dbReference type="HOGENOM" id="CLU_200596_1_0_11"/>
<protein>
    <submittedName>
        <fullName evidence="2">Uncharacterized protein</fullName>
    </submittedName>
</protein>
<sequence>MFAILAAITFGLLLFLDLIDQLPIGDLLNWNTLVALGLLFIALHLCGFGTAYPARWRGRRR</sequence>
<dbReference type="OrthoDB" id="5193908at2"/>
<keyword evidence="3" id="KW-1185">Reference proteome</keyword>